<dbReference type="Proteomes" id="UP000653305">
    <property type="component" value="Unassembled WGS sequence"/>
</dbReference>
<evidence type="ECO:0000256" key="17">
    <source>
        <dbReference type="ARBA" id="ARBA00048679"/>
    </source>
</evidence>
<dbReference type="AlphaFoldDB" id="A0A830CDB8"/>
<dbReference type="CDD" id="cd06899">
    <property type="entry name" value="lectin_legume_LecRK_Arcelin_ConA"/>
    <property type="match status" value="1"/>
</dbReference>
<comment type="caution">
    <text evidence="21">The sequence shown here is derived from an EMBL/GenBank/DDBJ whole genome shotgun (WGS) entry which is preliminary data.</text>
</comment>
<keyword evidence="14" id="KW-0472">Membrane</keyword>
<dbReference type="FunFam" id="2.60.120.200:FF:000246">
    <property type="entry name" value="L-type lectin-domain containing receptor kinase V.9"/>
    <property type="match status" value="1"/>
</dbReference>
<evidence type="ECO:0000256" key="10">
    <source>
        <dbReference type="ARBA" id="ARBA00022741"/>
    </source>
</evidence>
<dbReference type="PROSITE" id="PS50011">
    <property type="entry name" value="PROTEIN_KINASE_DOM"/>
    <property type="match status" value="1"/>
</dbReference>
<reference evidence="21" key="1">
    <citation type="submission" date="2020-07" db="EMBL/GenBank/DDBJ databases">
        <title>Ethylene signaling mediates host invasion by parasitic plants.</title>
        <authorList>
            <person name="Yoshida S."/>
        </authorList>
    </citation>
    <scope>NUCLEOTIDE SEQUENCE</scope>
    <source>
        <strain evidence="21">Okayama</strain>
    </source>
</reference>
<evidence type="ECO:0000256" key="18">
    <source>
        <dbReference type="PROSITE-ProRule" id="PRU10141"/>
    </source>
</evidence>
<feature type="signal peptide" evidence="19">
    <location>
        <begin position="1"/>
        <end position="25"/>
    </location>
</feature>
<keyword evidence="22" id="KW-1185">Reference proteome</keyword>
<dbReference type="Gene3D" id="3.30.200.20">
    <property type="entry name" value="Phosphorylase Kinase, domain 1"/>
    <property type="match status" value="1"/>
</dbReference>
<comment type="similarity">
    <text evidence="3">In the C-terminal section; belongs to the protein kinase superfamily. Ser/Thr protein kinase family.</text>
</comment>
<keyword evidence="10 18" id="KW-0547">Nucleotide-binding</keyword>
<keyword evidence="5" id="KW-0723">Serine/threonine-protein kinase</keyword>
<evidence type="ECO:0000256" key="16">
    <source>
        <dbReference type="ARBA" id="ARBA00047899"/>
    </source>
</evidence>
<dbReference type="InterPro" id="IPR008271">
    <property type="entry name" value="Ser/Thr_kinase_AS"/>
</dbReference>
<dbReference type="InterPro" id="IPR017441">
    <property type="entry name" value="Protein_kinase_ATP_BS"/>
</dbReference>
<evidence type="ECO:0000256" key="19">
    <source>
        <dbReference type="SAM" id="SignalP"/>
    </source>
</evidence>
<dbReference type="PROSITE" id="PS00107">
    <property type="entry name" value="PROTEIN_KINASE_ATP"/>
    <property type="match status" value="1"/>
</dbReference>
<evidence type="ECO:0000256" key="4">
    <source>
        <dbReference type="ARBA" id="ARBA00012513"/>
    </source>
</evidence>
<dbReference type="SUPFAM" id="SSF56112">
    <property type="entry name" value="Protein kinase-like (PK-like)"/>
    <property type="match status" value="1"/>
</dbReference>
<organism evidence="21 22">
    <name type="scientific">Phtheirospermum japonicum</name>
    <dbReference type="NCBI Taxonomy" id="374723"/>
    <lineage>
        <taxon>Eukaryota</taxon>
        <taxon>Viridiplantae</taxon>
        <taxon>Streptophyta</taxon>
        <taxon>Embryophyta</taxon>
        <taxon>Tracheophyta</taxon>
        <taxon>Spermatophyta</taxon>
        <taxon>Magnoliopsida</taxon>
        <taxon>eudicotyledons</taxon>
        <taxon>Gunneridae</taxon>
        <taxon>Pentapetalae</taxon>
        <taxon>asterids</taxon>
        <taxon>lamiids</taxon>
        <taxon>Lamiales</taxon>
        <taxon>Orobanchaceae</taxon>
        <taxon>Orobanchaceae incertae sedis</taxon>
        <taxon>Phtheirospermum</taxon>
    </lineage>
</organism>
<evidence type="ECO:0000313" key="21">
    <source>
        <dbReference type="EMBL" id="GFP96332.1"/>
    </source>
</evidence>
<dbReference type="InterPro" id="IPR013320">
    <property type="entry name" value="ConA-like_dom_sf"/>
</dbReference>
<keyword evidence="13" id="KW-1133">Transmembrane helix</keyword>
<dbReference type="SMART" id="SM00220">
    <property type="entry name" value="S_TKc"/>
    <property type="match status" value="1"/>
</dbReference>
<dbReference type="GO" id="GO:0005524">
    <property type="term" value="F:ATP binding"/>
    <property type="evidence" value="ECO:0007669"/>
    <property type="project" value="UniProtKB-UniRule"/>
</dbReference>
<dbReference type="GO" id="GO:0016020">
    <property type="term" value="C:membrane"/>
    <property type="evidence" value="ECO:0007669"/>
    <property type="project" value="UniProtKB-SubCell"/>
</dbReference>
<sequence length="648" mass="72900">MKSKHQTQLLLRILAAILTIQLSSAVDFLFNGFPAASSISFYGNATTQSNILTLTQDSSFSIGRALYSSRIPTKHPNTTLVLPFSTSFIFAMAPLENLLPGHGLVFLFVPHEGIEGSSSAQNLGFLNFTNNGNPNNHVLGIEFDCFRNEEFNDINDNHVGVDVNSLISVSAHEAGFWREDDDEETFDDLQLNNGRNYQVWIDYADGVINVTMAPLGITRPRRPLLSVGLNLSEVLQDEMYVGFTASTGTLIQRHNILGWSFSNTNFSLRTPIYRTRGFIAGFSRSKRKRKEKDEMEDWELEYWPHRISYQELESATKGFADENVIGIGTNGKVYRGVLPGGSEVAVKRISHENGEGTRSFLAEMSSLGRVKHRNLVGLRGWCKKDKNSLILVYDYMENGSLDKWVFEEKNSLSYKDRIRILKQVALGILYLHDEWEVKVLHRDIKSSNVLLDREMNARLGDFGLARMHDHDKVAGTTQVVGTVGYLAPEIVKSGRALTQTDVFSYGVLILEVICGRRPIEEGKPPLVSWVWECLRRGELLTVVDPWLRDVDEVEVERVIYLGLLCAHPNPSARPAMRQVVKLFEGKSESEGGDDLDGYLLERMRSNEMMSMHREVFRDGSGLHPTFEEIRGVSSSMSFSWSNSVVGGR</sequence>
<dbReference type="InterPro" id="IPR000719">
    <property type="entry name" value="Prot_kinase_dom"/>
</dbReference>
<keyword evidence="6" id="KW-0808">Transferase</keyword>
<dbReference type="PANTHER" id="PTHR27007">
    <property type="match status" value="1"/>
</dbReference>
<evidence type="ECO:0000256" key="5">
    <source>
        <dbReference type="ARBA" id="ARBA00022527"/>
    </source>
</evidence>
<evidence type="ECO:0000256" key="11">
    <source>
        <dbReference type="ARBA" id="ARBA00022777"/>
    </source>
</evidence>
<dbReference type="EMBL" id="BMAC01000433">
    <property type="protein sequence ID" value="GFP96332.1"/>
    <property type="molecule type" value="Genomic_DNA"/>
</dbReference>
<dbReference type="GO" id="GO:0004674">
    <property type="term" value="F:protein serine/threonine kinase activity"/>
    <property type="evidence" value="ECO:0007669"/>
    <property type="project" value="UniProtKB-KW"/>
</dbReference>
<evidence type="ECO:0000256" key="15">
    <source>
        <dbReference type="ARBA" id="ARBA00023170"/>
    </source>
</evidence>
<evidence type="ECO:0000256" key="3">
    <source>
        <dbReference type="ARBA" id="ARBA00010217"/>
    </source>
</evidence>
<keyword evidence="12 18" id="KW-0067">ATP-binding</keyword>
<evidence type="ECO:0000313" key="22">
    <source>
        <dbReference type="Proteomes" id="UP000653305"/>
    </source>
</evidence>
<dbReference type="Pfam" id="PF00069">
    <property type="entry name" value="Pkinase"/>
    <property type="match status" value="1"/>
</dbReference>
<evidence type="ECO:0000256" key="6">
    <source>
        <dbReference type="ARBA" id="ARBA00022679"/>
    </source>
</evidence>
<keyword evidence="8 19" id="KW-0732">Signal</keyword>
<comment type="subcellular location">
    <subcellularLocation>
        <location evidence="1">Membrane</location>
        <topology evidence="1">Single-pass type I membrane protein</topology>
    </subcellularLocation>
</comment>
<dbReference type="EC" id="2.7.11.1" evidence="4"/>
<gene>
    <name evidence="21" type="ORF">PHJA_001777300</name>
</gene>
<dbReference type="FunFam" id="3.30.200.20:FF:000621">
    <property type="entry name" value="Putative L-type lectin-domain containing receptor kinase VII.2"/>
    <property type="match status" value="1"/>
</dbReference>
<dbReference type="InterPro" id="IPR050528">
    <property type="entry name" value="L-type_Lectin-RKs"/>
</dbReference>
<comment type="similarity">
    <text evidence="2">In the N-terminal section; belongs to the leguminous lectin family.</text>
</comment>
<proteinExistence type="inferred from homology"/>
<dbReference type="FunFam" id="1.10.510.10:FF:000108">
    <property type="entry name" value="L-type lectin-domain containing receptor kinase S.4"/>
    <property type="match status" value="1"/>
</dbReference>
<keyword evidence="11 21" id="KW-0418">Kinase</keyword>
<evidence type="ECO:0000256" key="12">
    <source>
        <dbReference type="ARBA" id="ARBA00022840"/>
    </source>
</evidence>
<evidence type="ECO:0000256" key="8">
    <source>
        <dbReference type="ARBA" id="ARBA00022729"/>
    </source>
</evidence>
<dbReference type="OrthoDB" id="1906651at2759"/>
<dbReference type="InterPro" id="IPR001220">
    <property type="entry name" value="Legume_lectin_dom"/>
</dbReference>
<comment type="catalytic activity">
    <reaction evidence="17">
        <text>L-seryl-[protein] + ATP = O-phospho-L-seryl-[protein] + ADP + H(+)</text>
        <dbReference type="Rhea" id="RHEA:17989"/>
        <dbReference type="Rhea" id="RHEA-COMP:9863"/>
        <dbReference type="Rhea" id="RHEA-COMP:11604"/>
        <dbReference type="ChEBI" id="CHEBI:15378"/>
        <dbReference type="ChEBI" id="CHEBI:29999"/>
        <dbReference type="ChEBI" id="CHEBI:30616"/>
        <dbReference type="ChEBI" id="CHEBI:83421"/>
        <dbReference type="ChEBI" id="CHEBI:456216"/>
        <dbReference type="EC" id="2.7.11.1"/>
    </reaction>
</comment>
<keyword evidence="7" id="KW-0812">Transmembrane</keyword>
<dbReference type="GO" id="GO:0030246">
    <property type="term" value="F:carbohydrate binding"/>
    <property type="evidence" value="ECO:0007669"/>
    <property type="project" value="UniProtKB-KW"/>
</dbReference>
<keyword evidence="15 21" id="KW-0675">Receptor</keyword>
<feature type="domain" description="Protein kinase" evidence="20">
    <location>
        <begin position="319"/>
        <end position="599"/>
    </location>
</feature>
<evidence type="ECO:0000256" key="13">
    <source>
        <dbReference type="ARBA" id="ARBA00022989"/>
    </source>
</evidence>
<evidence type="ECO:0000256" key="2">
    <source>
        <dbReference type="ARBA" id="ARBA00008536"/>
    </source>
</evidence>
<dbReference type="Gene3D" id="1.10.510.10">
    <property type="entry name" value="Transferase(Phosphotransferase) domain 1"/>
    <property type="match status" value="1"/>
</dbReference>
<name>A0A830CDB8_9LAMI</name>
<dbReference type="Gene3D" id="2.60.120.200">
    <property type="match status" value="1"/>
</dbReference>
<protein>
    <recommendedName>
        <fullName evidence="4">non-specific serine/threonine protein kinase</fullName>
        <ecNumber evidence="4">2.7.11.1</ecNumber>
    </recommendedName>
</protein>
<feature type="chain" id="PRO_5032697010" description="non-specific serine/threonine protein kinase" evidence="19">
    <location>
        <begin position="26"/>
        <end position="648"/>
    </location>
</feature>
<evidence type="ECO:0000256" key="1">
    <source>
        <dbReference type="ARBA" id="ARBA00004479"/>
    </source>
</evidence>
<comment type="catalytic activity">
    <reaction evidence="16">
        <text>L-threonyl-[protein] + ATP = O-phospho-L-threonyl-[protein] + ADP + H(+)</text>
        <dbReference type="Rhea" id="RHEA:46608"/>
        <dbReference type="Rhea" id="RHEA-COMP:11060"/>
        <dbReference type="Rhea" id="RHEA-COMP:11605"/>
        <dbReference type="ChEBI" id="CHEBI:15378"/>
        <dbReference type="ChEBI" id="CHEBI:30013"/>
        <dbReference type="ChEBI" id="CHEBI:30616"/>
        <dbReference type="ChEBI" id="CHEBI:61977"/>
        <dbReference type="ChEBI" id="CHEBI:456216"/>
        <dbReference type="EC" id="2.7.11.1"/>
    </reaction>
</comment>
<evidence type="ECO:0000256" key="9">
    <source>
        <dbReference type="ARBA" id="ARBA00022734"/>
    </source>
</evidence>
<accession>A0A830CDB8</accession>
<dbReference type="PROSITE" id="PS00108">
    <property type="entry name" value="PROTEIN_KINASE_ST"/>
    <property type="match status" value="1"/>
</dbReference>
<dbReference type="InterPro" id="IPR011009">
    <property type="entry name" value="Kinase-like_dom_sf"/>
</dbReference>
<evidence type="ECO:0000256" key="7">
    <source>
        <dbReference type="ARBA" id="ARBA00022692"/>
    </source>
</evidence>
<dbReference type="SUPFAM" id="SSF49899">
    <property type="entry name" value="Concanavalin A-like lectins/glucanases"/>
    <property type="match status" value="1"/>
</dbReference>
<evidence type="ECO:0000259" key="20">
    <source>
        <dbReference type="PROSITE" id="PS50011"/>
    </source>
</evidence>
<evidence type="ECO:0000256" key="14">
    <source>
        <dbReference type="ARBA" id="ARBA00023136"/>
    </source>
</evidence>
<dbReference type="Pfam" id="PF00139">
    <property type="entry name" value="Lectin_legB"/>
    <property type="match status" value="1"/>
</dbReference>
<feature type="binding site" evidence="18">
    <location>
        <position position="347"/>
    </location>
    <ligand>
        <name>ATP</name>
        <dbReference type="ChEBI" id="CHEBI:30616"/>
    </ligand>
</feature>
<keyword evidence="9 21" id="KW-0430">Lectin</keyword>